<dbReference type="Proteomes" id="UP001251524">
    <property type="component" value="Unassembled WGS sequence"/>
</dbReference>
<evidence type="ECO:0000256" key="1">
    <source>
        <dbReference type="SAM" id="Phobius"/>
    </source>
</evidence>
<protein>
    <submittedName>
        <fullName evidence="2">Uncharacterized protein</fullName>
    </submittedName>
</protein>
<accession>A0ABU1W7W1</accession>
<sequence>MDNSVVTAMAALFGSLIGGLTTLATAWLSQRYTTRNQRLREEIAKRETLYGEYIDEASERMIDALGHELGDANQIVRMYGLFCRIQLVCSGPVLETAEQLMKRTAEVYAMPSITLEDLLRGARESTAESDPIVAFSRACRQELEELQRRL</sequence>
<feature type="transmembrane region" description="Helical" evidence="1">
    <location>
        <begin position="6"/>
        <end position="28"/>
    </location>
</feature>
<evidence type="ECO:0000313" key="3">
    <source>
        <dbReference type="Proteomes" id="UP001251524"/>
    </source>
</evidence>
<keyword evidence="1" id="KW-0472">Membrane</keyword>
<keyword evidence="1" id="KW-0812">Transmembrane</keyword>
<keyword evidence="3" id="KW-1185">Reference proteome</keyword>
<name>A0ABU1W7W1_9GAMM</name>
<comment type="caution">
    <text evidence="2">The sequence shown here is derived from an EMBL/GenBank/DDBJ whole genome shotgun (WGS) entry which is preliminary data.</text>
</comment>
<proteinExistence type="predicted"/>
<gene>
    <name evidence="2" type="ORF">J2X06_000848</name>
</gene>
<reference evidence="2 3" key="1">
    <citation type="submission" date="2023-07" db="EMBL/GenBank/DDBJ databases">
        <title>Sorghum-associated microbial communities from plants grown in Nebraska, USA.</title>
        <authorList>
            <person name="Schachtman D."/>
        </authorList>
    </citation>
    <scope>NUCLEOTIDE SEQUENCE [LARGE SCALE GENOMIC DNA]</scope>
    <source>
        <strain evidence="2 3">BE198</strain>
    </source>
</reference>
<dbReference type="RefSeq" id="WP_310058707.1">
    <property type="nucleotide sequence ID" value="NZ_JAVDVY010000001.1"/>
</dbReference>
<keyword evidence="1" id="KW-1133">Transmembrane helix</keyword>
<evidence type="ECO:0000313" key="2">
    <source>
        <dbReference type="EMBL" id="MDR7133664.1"/>
    </source>
</evidence>
<dbReference type="EMBL" id="JAVDVY010000001">
    <property type="protein sequence ID" value="MDR7133664.1"/>
    <property type="molecule type" value="Genomic_DNA"/>
</dbReference>
<organism evidence="2 3">
    <name type="scientific">Lysobacter niastensis</name>
    <dbReference type="NCBI Taxonomy" id="380629"/>
    <lineage>
        <taxon>Bacteria</taxon>
        <taxon>Pseudomonadati</taxon>
        <taxon>Pseudomonadota</taxon>
        <taxon>Gammaproteobacteria</taxon>
        <taxon>Lysobacterales</taxon>
        <taxon>Lysobacteraceae</taxon>
        <taxon>Lysobacter</taxon>
    </lineage>
</organism>